<evidence type="ECO:0000313" key="3">
    <source>
        <dbReference type="Proteomes" id="UP000664534"/>
    </source>
</evidence>
<comment type="caution">
    <text evidence="2">The sequence shown here is derived from an EMBL/GenBank/DDBJ whole genome shotgun (WGS) entry which is preliminary data.</text>
</comment>
<sequence>MRDKRGDSHVKRRCEVHRKDASNAPLSTLSHYFGSIWIAVNSHNPKAVIDHSISLKADFDNVYNTLEASLSKASRFSSNPQNKVAQSIRNAIVEAQANGYCSKWSAADKDNFVGIILDNIATEASASSGDSIPLAQFYTLHASYQELYAKLKAQSQDASMHSRLDSAGKETIPNVALSHDHIVEIKSYSTTVILSIEHQLSVNRMEEKESHLLGEAIADSLQAFFYNDWFRGSVRLSSANLLDTGDVEIVARADHREDLERILQTTAWHADFERTLGPLPTETLWIRMHNMRIGCMVFTTRKEKSAVIRSLVDTNFPTDSDNSSCSFIKDIYWCARNKRKEDQGTTALYTAYIGRGSDIPAISKVLIGSVTIVRLRATLLEYAPPNRVAEIALGSIVPRSVHLPRGTVGPVIEGRVFIKTEPGLPEGIIDQTLDGHSIPRMPLQRTDDFGAVRMATYISPGSQTSIVLKREAEDGLPEDESREDSKRIKQENLKQEEPLHREDSMPLYRQPSPYIIHRIE</sequence>
<feature type="compositionally biased region" description="Basic and acidic residues" evidence="1">
    <location>
        <begin position="483"/>
        <end position="504"/>
    </location>
</feature>
<reference evidence="2" key="1">
    <citation type="submission" date="2021-03" db="EMBL/GenBank/DDBJ databases">
        <authorList>
            <person name="Tagirdzhanova G."/>
        </authorList>
    </citation>
    <scope>NUCLEOTIDE SEQUENCE</scope>
</reference>
<dbReference type="EMBL" id="CAJPDT010000075">
    <property type="protein sequence ID" value="CAF9934281.1"/>
    <property type="molecule type" value="Genomic_DNA"/>
</dbReference>
<accession>A0A8H3G7B1</accession>
<proteinExistence type="predicted"/>
<name>A0A8H3G7B1_9LECA</name>
<dbReference type="Proteomes" id="UP000664534">
    <property type="component" value="Unassembled WGS sequence"/>
</dbReference>
<gene>
    <name evidence="2" type="ORF">IMSHALPRED_009658</name>
</gene>
<evidence type="ECO:0000256" key="1">
    <source>
        <dbReference type="SAM" id="MobiDB-lite"/>
    </source>
</evidence>
<organism evidence="2 3">
    <name type="scientific">Imshaugia aleurites</name>
    <dbReference type="NCBI Taxonomy" id="172621"/>
    <lineage>
        <taxon>Eukaryota</taxon>
        <taxon>Fungi</taxon>
        <taxon>Dikarya</taxon>
        <taxon>Ascomycota</taxon>
        <taxon>Pezizomycotina</taxon>
        <taxon>Lecanoromycetes</taxon>
        <taxon>OSLEUM clade</taxon>
        <taxon>Lecanoromycetidae</taxon>
        <taxon>Lecanorales</taxon>
        <taxon>Lecanorineae</taxon>
        <taxon>Parmeliaceae</taxon>
        <taxon>Imshaugia</taxon>
    </lineage>
</organism>
<dbReference type="AlphaFoldDB" id="A0A8H3G7B1"/>
<feature type="region of interest" description="Disordered" evidence="1">
    <location>
        <begin position="472"/>
        <end position="512"/>
    </location>
</feature>
<protein>
    <submittedName>
        <fullName evidence="2">Uncharacterized protein</fullName>
    </submittedName>
</protein>
<evidence type="ECO:0000313" key="2">
    <source>
        <dbReference type="EMBL" id="CAF9934281.1"/>
    </source>
</evidence>
<keyword evidence="3" id="KW-1185">Reference proteome</keyword>
<dbReference type="OrthoDB" id="5478256at2759"/>